<reference evidence="1" key="1">
    <citation type="submission" date="2025-08" db="UniProtKB">
        <authorList>
            <consortium name="Ensembl"/>
        </authorList>
    </citation>
    <scope>IDENTIFICATION</scope>
</reference>
<accession>A0A8C9IKE0</accession>
<keyword evidence="2" id="KW-1185">Reference proteome</keyword>
<proteinExistence type="predicted"/>
<dbReference type="Ensembl" id="ENSPTET00000051881.1">
    <property type="protein sequence ID" value="ENSPTEP00000038480.1"/>
    <property type="gene ID" value="ENSPTEG00000035778.1"/>
</dbReference>
<organism evidence="1 2">
    <name type="scientific">Piliocolobus tephrosceles</name>
    <name type="common">Ugandan red Colobus</name>
    <dbReference type="NCBI Taxonomy" id="591936"/>
    <lineage>
        <taxon>Eukaryota</taxon>
        <taxon>Metazoa</taxon>
        <taxon>Chordata</taxon>
        <taxon>Craniata</taxon>
        <taxon>Vertebrata</taxon>
        <taxon>Euteleostomi</taxon>
        <taxon>Mammalia</taxon>
        <taxon>Eutheria</taxon>
        <taxon>Euarchontoglires</taxon>
        <taxon>Primates</taxon>
        <taxon>Haplorrhini</taxon>
        <taxon>Catarrhini</taxon>
        <taxon>Cercopithecidae</taxon>
        <taxon>Colobinae</taxon>
        <taxon>Piliocolobus</taxon>
    </lineage>
</organism>
<sequence length="57" mass="6392">VKVTFYDTYSLSYDLHCCGARSQQLMESKQLWSVNRKGQPLMRLGGWGGKIPNSKGA</sequence>
<dbReference type="AlphaFoldDB" id="A0A8C9IKE0"/>
<name>A0A8C9IKE0_9PRIM</name>
<reference evidence="1" key="2">
    <citation type="submission" date="2025-09" db="UniProtKB">
        <authorList>
            <consortium name="Ensembl"/>
        </authorList>
    </citation>
    <scope>IDENTIFICATION</scope>
</reference>
<dbReference type="Proteomes" id="UP000694416">
    <property type="component" value="Unplaced"/>
</dbReference>
<evidence type="ECO:0000313" key="2">
    <source>
        <dbReference type="Proteomes" id="UP000694416"/>
    </source>
</evidence>
<evidence type="ECO:0000313" key="1">
    <source>
        <dbReference type="Ensembl" id="ENSPTEP00000038480.1"/>
    </source>
</evidence>
<protein>
    <submittedName>
        <fullName evidence="1">Uncharacterized protein</fullName>
    </submittedName>
</protein>